<name>A0A194UV09_CYTMA</name>
<dbReference type="Pfam" id="PF01494">
    <property type="entry name" value="FAD_binding_3"/>
    <property type="match status" value="1"/>
</dbReference>
<dbReference type="InterPro" id="IPR036188">
    <property type="entry name" value="FAD/NAD-bd_sf"/>
</dbReference>
<protein>
    <submittedName>
        <fullName evidence="8">Salicylate hydroxylase</fullName>
    </submittedName>
</protein>
<keyword evidence="9" id="KW-1185">Reference proteome</keyword>
<evidence type="ECO:0000256" key="3">
    <source>
        <dbReference type="ARBA" id="ARBA00022827"/>
    </source>
</evidence>
<feature type="domain" description="FAD-binding" evidence="7">
    <location>
        <begin position="7"/>
        <end position="338"/>
    </location>
</feature>
<evidence type="ECO:0000313" key="8">
    <source>
        <dbReference type="EMBL" id="KUI55552.1"/>
    </source>
</evidence>
<feature type="signal peptide" evidence="6">
    <location>
        <begin position="1"/>
        <end position="23"/>
    </location>
</feature>
<evidence type="ECO:0000256" key="4">
    <source>
        <dbReference type="ARBA" id="ARBA00023002"/>
    </source>
</evidence>
<comment type="similarity">
    <text evidence="1">Belongs to the paxM FAD-dependent monooxygenase family.</text>
</comment>
<dbReference type="PANTHER" id="PTHR13789:SF316">
    <property type="entry name" value="FAD-BINDING DOMAIN-CONTAINING PROTEIN"/>
    <property type="match status" value="1"/>
</dbReference>
<dbReference type="AlphaFoldDB" id="A0A194UV09"/>
<accession>A0A194UV09</accession>
<dbReference type="PANTHER" id="PTHR13789">
    <property type="entry name" value="MONOOXYGENASE"/>
    <property type="match status" value="1"/>
</dbReference>
<dbReference type="OrthoDB" id="16820at2759"/>
<keyword evidence="5" id="KW-0503">Monooxygenase</keyword>
<dbReference type="SUPFAM" id="SSF51905">
    <property type="entry name" value="FAD/NAD(P)-binding domain"/>
    <property type="match status" value="1"/>
</dbReference>
<dbReference type="Gene3D" id="3.50.50.60">
    <property type="entry name" value="FAD/NAD(P)-binding domain"/>
    <property type="match status" value="1"/>
</dbReference>
<dbReference type="STRING" id="694573.A0A194UV09"/>
<dbReference type="Proteomes" id="UP000078576">
    <property type="component" value="Unassembled WGS sequence"/>
</dbReference>
<dbReference type="GO" id="GO:0004497">
    <property type="term" value="F:monooxygenase activity"/>
    <property type="evidence" value="ECO:0007669"/>
    <property type="project" value="UniProtKB-KW"/>
</dbReference>
<dbReference type="PRINTS" id="PR00420">
    <property type="entry name" value="RNGMNOXGNASE"/>
</dbReference>
<dbReference type="GO" id="GO:0071949">
    <property type="term" value="F:FAD binding"/>
    <property type="evidence" value="ECO:0007669"/>
    <property type="project" value="InterPro"/>
</dbReference>
<keyword evidence="4" id="KW-0560">Oxidoreductase</keyword>
<evidence type="ECO:0000313" key="9">
    <source>
        <dbReference type="Proteomes" id="UP000078576"/>
    </source>
</evidence>
<keyword evidence="2" id="KW-0285">Flavoprotein</keyword>
<evidence type="ECO:0000256" key="5">
    <source>
        <dbReference type="ARBA" id="ARBA00023033"/>
    </source>
</evidence>
<evidence type="ECO:0000256" key="6">
    <source>
        <dbReference type="SAM" id="SignalP"/>
    </source>
</evidence>
<keyword evidence="3" id="KW-0274">FAD</keyword>
<feature type="chain" id="PRO_5008265880" evidence="6">
    <location>
        <begin position="24"/>
        <end position="410"/>
    </location>
</feature>
<evidence type="ECO:0000256" key="2">
    <source>
        <dbReference type="ARBA" id="ARBA00022630"/>
    </source>
</evidence>
<dbReference type="FunFam" id="3.50.50.60:FF:000156">
    <property type="entry name" value="Salicylate hydroxylase, putative"/>
    <property type="match status" value="1"/>
</dbReference>
<evidence type="ECO:0000256" key="1">
    <source>
        <dbReference type="ARBA" id="ARBA00007992"/>
    </source>
</evidence>
<organism evidence="8 9">
    <name type="scientific">Cytospora mali</name>
    <name type="common">Apple Valsa canker fungus</name>
    <name type="synonym">Valsa mali</name>
    <dbReference type="NCBI Taxonomy" id="578113"/>
    <lineage>
        <taxon>Eukaryota</taxon>
        <taxon>Fungi</taxon>
        <taxon>Dikarya</taxon>
        <taxon>Ascomycota</taxon>
        <taxon>Pezizomycotina</taxon>
        <taxon>Sordariomycetes</taxon>
        <taxon>Sordariomycetidae</taxon>
        <taxon>Diaporthales</taxon>
        <taxon>Cytosporaceae</taxon>
        <taxon>Cytospora</taxon>
    </lineage>
</organism>
<dbReference type="InterPro" id="IPR050493">
    <property type="entry name" value="FAD-dep_Monooxygenase_BioMet"/>
</dbReference>
<sequence length="410" mass="45173">MTTANINIAIIGAGLSGLTLALALHQQGISCTVYESRPAPLDIGGAVMLSPNALRVLDALHIYNNVKTKGYNFDQLQFRDLPGNLLETYEFGSEEKYGYKALRIYRHVLIDALVADVRAKAIPIRYGMKFSHIAEDKLDGVTFTFTDGTTETASLLIGADGIHSKVRKHLYPELEPKFIGMAGITAAVPTAQLKLPEGYHIPVTITSPNGAFVIAPQEPDGSEVLIGKQQRVPEQDRAAWEKTLADKEDAVRFLQQDRELFPEVVQNATSQISTAKVNVWPFFVVPKLDRWASDTRRVIIVGDAAHAIPPSAGQGINQAFEDVYMLALVLGRAHEVSNMQVALGTWQSYRQGRVDGVLELNKQIDLRRMPVDDAIVGEGSGFEKADFDLEWLYKPDFTGVVDGWAAKQKQ</sequence>
<gene>
    <name evidence="8" type="ORF">VP1G_02889</name>
</gene>
<keyword evidence="6" id="KW-0732">Signal</keyword>
<reference evidence="9" key="1">
    <citation type="submission" date="2014-12" db="EMBL/GenBank/DDBJ databases">
        <title>Genome Sequence of Valsa Canker Pathogens Uncovers a Specific Adaption of Colonization on Woody Bark.</title>
        <authorList>
            <person name="Yin Z."/>
            <person name="Liu H."/>
            <person name="Gao X."/>
            <person name="Li Z."/>
            <person name="Song N."/>
            <person name="Ke X."/>
            <person name="Dai Q."/>
            <person name="Wu Y."/>
            <person name="Sun Y."/>
            <person name="Xu J.-R."/>
            <person name="Kang Z.K."/>
            <person name="Wang L."/>
            <person name="Huang L."/>
        </authorList>
    </citation>
    <scope>NUCLEOTIDE SEQUENCE [LARGE SCALE GENOMIC DNA]</scope>
    <source>
        <strain evidence="9">SXYL134</strain>
    </source>
</reference>
<proteinExistence type="inferred from homology"/>
<evidence type="ECO:0000259" key="7">
    <source>
        <dbReference type="Pfam" id="PF01494"/>
    </source>
</evidence>
<dbReference type="InterPro" id="IPR002938">
    <property type="entry name" value="FAD-bd"/>
</dbReference>
<dbReference type="EMBL" id="KN714681">
    <property type="protein sequence ID" value="KUI55552.1"/>
    <property type="molecule type" value="Genomic_DNA"/>
</dbReference>